<sequence length="38" mass="4457">MQGLEKKVKPILTGNNGVPTDLLLTRNNDWIFHYFLNR</sequence>
<dbReference type="EMBL" id="HACA01012487">
    <property type="protein sequence ID" value="CDW29848.1"/>
    <property type="molecule type" value="Transcribed_RNA"/>
</dbReference>
<name>A0A0K2TV04_LEPSM</name>
<evidence type="ECO:0000313" key="1">
    <source>
        <dbReference type="EMBL" id="CDW29848.1"/>
    </source>
</evidence>
<organism evidence="1">
    <name type="scientific">Lepeophtheirus salmonis</name>
    <name type="common">Salmon louse</name>
    <name type="synonym">Caligus salmonis</name>
    <dbReference type="NCBI Taxonomy" id="72036"/>
    <lineage>
        <taxon>Eukaryota</taxon>
        <taxon>Metazoa</taxon>
        <taxon>Ecdysozoa</taxon>
        <taxon>Arthropoda</taxon>
        <taxon>Crustacea</taxon>
        <taxon>Multicrustacea</taxon>
        <taxon>Hexanauplia</taxon>
        <taxon>Copepoda</taxon>
        <taxon>Siphonostomatoida</taxon>
        <taxon>Caligidae</taxon>
        <taxon>Lepeophtheirus</taxon>
    </lineage>
</organism>
<accession>A0A0K2TV04</accession>
<reference evidence="1" key="1">
    <citation type="submission" date="2014-05" db="EMBL/GenBank/DDBJ databases">
        <authorList>
            <person name="Chronopoulou M."/>
        </authorList>
    </citation>
    <scope>NUCLEOTIDE SEQUENCE</scope>
    <source>
        <tissue evidence="1">Whole organism</tissue>
    </source>
</reference>
<dbReference type="AlphaFoldDB" id="A0A0K2TV04"/>
<feature type="non-terminal residue" evidence="1">
    <location>
        <position position="38"/>
    </location>
</feature>
<protein>
    <submittedName>
        <fullName evidence="1">Uncharacterized protein</fullName>
    </submittedName>
</protein>
<proteinExistence type="predicted"/>